<evidence type="ECO:0000256" key="3">
    <source>
        <dbReference type="ARBA" id="ARBA00022833"/>
    </source>
</evidence>
<feature type="coiled-coil region" evidence="5">
    <location>
        <begin position="108"/>
        <end position="150"/>
    </location>
</feature>
<keyword evidence="2 4" id="KW-0863">Zinc-finger</keyword>
<name>A0ABM1ZNL0_AEDAL</name>
<keyword evidence="5" id="KW-0175">Coiled coil</keyword>
<dbReference type="Gene3D" id="3.30.40.10">
    <property type="entry name" value="Zinc/RING finger domain, C3HC4 (zinc finger)"/>
    <property type="match status" value="1"/>
</dbReference>
<dbReference type="Pfam" id="PF00628">
    <property type="entry name" value="PHD"/>
    <property type="match status" value="1"/>
</dbReference>
<dbReference type="InterPro" id="IPR019787">
    <property type="entry name" value="Znf_PHD-finger"/>
</dbReference>
<evidence type="ECO:0000256" key="2">
    <source>
        <dbReference type="ARBA" id="ARBA00022771"/>
    </source>
</evidence>
<sequence>MPETDRNDCKVCRKSNNLDNMVFCPRCEEWFHYQCAGVNESVVDRSWVCGNCSILPPVDPPGQTSTPVSSIAIGPIPSSISQPASSVPSRISLPTIVPAPVDGQSILTEQARASLQWIQEQREILEREMEENYKQEMERKRLELKKLANEVMMGIIDTTKDGLANSLEDQPGAAAAGVSKVQNWMQQMVGEMKNLSVAQSFGRPEVPTTSVPMFDISSVPTTNLSVFDPTSSSTLHGVPDRSAVAPTTTYPSVHLSSAAFIQSQLSNSVNPSPVPTSSAPPATMVPPQLASGAQSEFDTFGRLATAPRGLASRVPNISGLGVNIPTNVVTACSVMPAVGSNYPGVSLCPATSGIGNTFSLSTRQPPNYIGPLPNERAPEVQSVAFPASRPGVALDGRMISSGQFFQQQPLPGLASNIGVAGGFPNVQNNTPVQPRLYDPVGQHLAPTQHQLMARQVMPKDLPSFRGDPEDWPLFYSAYVNSTTACGYTDVENLARLQRALQGRALEVVKSRLLLPACVPHVMNTLYMLFGRPELIIQTLLNKIRDVPPPRADRLDTLISFGMAVQNLCDHLEAAGQLAHLCNPTLLQELVEKLPAQQRLDWALYKRQFVAVDLRAFATYMSTLVAAASEVTVLADTKHLRPAKVGSAKEKNFLNAHSVPEPAKKEVKEEYIPMVLCLACNGAGHKVKDCAVFKKWGPESRWKTVQDHHLCRTCLGKHGRRPCKSQACCGIEGCQQRHHQLLHTQFQKQQQPAESKPKNPSKGPVEGVNAHHTEEKSTLFRILPVRLFWKGKSVETFAFLDDGSSMTLVEQSIADRLGINDGESLPLCLTWTSDVNRQVPNSQRVSLKISGAGKEEQYALIDTRTVGNLKLPMQSLKYEDLARQYTHLRGLPIRSYDSVVPGILIGSNNAGLIASSKLREGQLGDPIGAKTRLGWTIYGYAVDREIAPNFSFHICECHEAHKTDQELHDLVKHHFSLENVGVSASQTPESDEDRRARRILEETTKRTSQGFETGLLWRTDSVDLPNSYPMAMRRLECFERRMNKDPDLQVSVHRQIKESKEGLVSAIRSREKSEEAE</sequence>
<dbReference type="PANTHER" id="PTHR47331:SF5">
    <property type="entry name" value="RIBONUCLEASE H"/>
    <property type="match status" value="1"/>
</dbReference>
<feature type="region of interest" description="Disordered" evidence="6">
    <location>
        <begin position="744"/>
        <end position="769"/>
    </location>
</feature>
<dbReference type="GeneID" id="134290413"/>
<evidence type="ECO:0000256" key="1">
    <source>
        <dbReference type="ARBA" id="ARBA00022723"/>
    </source>
</evidence>
<dbReference type="Proteomes" id="UP000069940">
    <property type="component" value="Unassembled WGS sequence"/>
</dbReference>
<dbReference type="InterPro" id="IPR013083">
    <property type="entry name" value="Znf_RING/FYVE/PHD"/>
</dbReference>
<dbReference type="PANTHER" id="PTHR47331">
    <property type="entry name" value="PHD-TYPE DOMAIN-CONTAINING PROTEIN"/>
    <property type="match status" value="1"/>
</dbReference>
<organism evidence="8 9">
    <name type="scientific">Aedes albopictus</name>
    <name type="common">Asian tiger mosquito</name>
    <name type="synonym">Stegomyia albopicta</name>
    <dbReference type="NCBI Taxonomy" id="7160"/>
    <lineage>
        <taxon>Eukaryota</taxon>
        <taxon>Metazoa</taxon>
        <taxon>Ecdysozoa</taxon>
        <taxon>Arthropoda</taxon>
        <taxon>Hexapoda</taxon>
        <taxon>Insecta</taxon>
        <taxon>Pterygota</taxon>
        <taxon>Neoptera</taxon>
        <taxon>Endopterygota</taxon>
        <taxon>Diptera</taxon>
        <taxon>Nematocera</taxon>
        <taxon>Culicoidea</taxon>
        <taxon>Culicidae</taxon>
        <taxon>Culicinae</taxon>
        <taxon>Aedini</taxon>
        <taxon>Aedes</taxon>
        <taxon>Stegomyia</taxon>
    </lineage>
</organism>
<dbReference type="EnsemblMetazoa" id="AALFPA23_020210.R29789">
    <property type="protein sequence ID" value="AALFPA23_020210.P29789"/>
    <property type="gene ID" value="AALFPA23_020210"/>
</dbReference>
<evidence type="ECO:0000313" key="8">
    <source>
        <dbReference type="EnsemblMetazoa" id="AALFPA23_020210.P29789"/>
    </source>
</evidence>
<protein>
    <recommendedName>
        <fullName evidence="7">PHD-type domain-containing protein</fullName>
    </recommendedName>
</protein>
<dbReference type="SMART" id="SM00249">
    <property type="entry name" value="PHD"/>
    <property type="match status" value="1"/>
</dbReference>
<reference evidence="8" key="2">
    <citation type="submission" date="2025-05" db="UniProtKB">
        <authorList>
            <consortium name="EnsemblMetazoa"/>
        </authorList>
    </citation>
    <scope>IDENTIFICATION</scope>
    <source>
        <strain evidence="8">Foshan</strain>
    </source>
</reference>
<evidence type="ECO:0000256" key="4">
    <source>
        <dbReference type="PROSITE-ProRule" id="PRU00146"/>
    </source>
</evidence>
<proteinExistence type="predicted"/>
<dbReference type="InterPro" id="IPR005312">
    <property type="entry name" value="DUF1759"/>
</dbReference>
<dbReference type="RefSeq" id="XP_062713535.1">
    <property type="nucleotide sequence ID" value="XM_062857551.1"/>
</dbReference>
<evidence type="ECO:0000313" key="9">
    <source>
        <dbReference type="Proteomes" id="UP000069940"/>
    </source>
</evidence>
<dbReference type="PROSITE" id="PS01359">
    <property type="entry name" value="ZF_PHD_1"/>
    <property type="match status" value="1"/>
</dbReference>
<accession>A0ABM1ZNL0</accession>
<evidence type="ECO:0000259" key="7">
    <source>
        <dbReference type="PROSITE" id="PS50016"/>
    </source>
</evidence>
<dbReference type="Pfam" id="PF03564">
    <property type="entry name" value="DUF1759"/>
    <property type="match status" value="1"/>
</dbReference>
<reference evidence="9" key="1">
    <citation type="journal article" date="2015" name="Proc. Natl. Acad. Sci. U.S.A.">
        <title>Genome sequence of the Asian Tiger mosquito, Aedes albopictus, reveals insights into its biology, genetics, and evolution.</title>
        <authorList>
            <person name="Chen X.G."/>
            <person name="Jiang X."/>
            <person name="Gu J."/>
            <person name="Xu M."/>
            <person name="Wu Y."/>
            <person name="Deng Y."/>
            <person name="Zhang C."/>
            <person name="Bonizzoni M."/>
            <person name="Dermauw W."/>
            <person name="Vontas J."/>
            <person name="Armbruster P."/>
            <person name="Huang X."/>
            <person name="Yang Y."/>
            <person name="Zhang H."/>
            <person name="He W."/>
            <person name="Peng H."/>
            <person name="Liu Y."/>
            <person name="Wu K."/>
            <person name="Chen J."/>
            <person name="Lirakis M."/>
            <person name="Topalis P."/>
            <person name="Van Leeuwen T."/>
            <person name="Hall A.B."/>
            <person name="Jiang X."/>
            <person name="Thorpe C."/>
            <person name="Mueller R.L."/>
            <person name="Sun C."/>
            <person name="Waterhouse R.M."/>
            <person name="Yan G."/>
            <person name="Tu Z.J."/>
            <person name="Fang X."/>
            <person name="James A.A."/>
        </authorList>
    </citation>
    <scope>NUCLEOTIDE SEQUENCE [LARGE SCALE GENOMIC DNA]</scope>
    <source>
        <strain evidence="9">Foshan</strain>
    </source>
</reference>
<dbReference type="InterPro" id="IPR011011">
    <property type="entry name" value="Znf_FYVE_PHD"/>
</dbReference>
<evidence type="ECO:0000256" key="6">
    <source>
        <dbReference type="SAM" id="MobiDB-lite"/>
    </source>
</evidence>
<dbReference type="SUPFAM" id="SSF57903">
    <property type="entry name" value="FYVE/PHD zinc finger"/>
    <property type="match status" value="1"/>
</dbReference>
<keyword evidence="3" id="KW-0862">Zinc</keyword>
<dbReference type="InterPro" id="IPR001965">
    <property type="entry name" value="Znf_PHD"/>
</dbReference>
<keyword evidence="9" id="KW-1185">Reference proteome</keyword>
<dbReference type="InterPro" id="IPR019786">
    <property type="entry name" value="Zinc_finger_PHD-type_CS"/>
</dbReference>
<feature type="domain" description="PHD-type" evidence="7">
    <location>
        <begin position="6"/>
        <end position="55"/>
    </location>
</feature>
<dbReference type="PROSITE" id="PS50016">
    <property type="entry name" value="ZF_PHD_2"/>
    <property type="match status" value="1"/>
</dbReference>
<keyword evidence="1" id="KW-0479">Metal-binding</keyword>
<evidence type="ECO:0000256" key="5">
    <source>
        <dbReference type="SAM" id="Coils"/>
    </source>
</evidence>